<dbReference type="Proteomes" id="UP000276309">
    <property type="component" value="Chromosome"/>
</dbReference>
<proteinExistence type="predicted"/>
<evidence type="ECO:0008006" key="3">
    <source>
        <dbReference type="Google" id="ProtNLM"/>
    </source>
</evidence>
<dbReference type="AlphaFoldDB" id="A0A3G2L5J7"/>
<protein>
    <recommendedName>
        <fullName evidence="3">BRCT domain-containing protein</fullName>
    </recommendedName>
</protein>
<accession>A0A3G2L5J7</accession>
<name>A0A3G2L5J7_9FLAO</name>
<sequence>MRDNYLNGKKIFLSGNFDPWTKEELKVRGAILQNQININLDILFIGSDYEKGDVELAKQMDVMIINSDILLQHLSS</sequence>
<evidence type="ECO:0000313" key="2">
    <source>
        <dbReference type="Proteomes" id="UP000276309"/>
    </source>
</evidence>
<organism evidence="1 2">
    <name type="scientific">Euzebyella marina</name>
    <dbReference type="NCBI Taxonomy" id="1761453"/>
    <lineage>
        <taxon>Bacteria</taxon>
        <taxon>Pseudomonadati</taxon>
        <taxon>Bacteroidota</taxon>
        <taxon>Flavobacteriia</taxon>
        <taxon>Flavobacteriales</taxon>
        <taxon>Flavobacteriaceae</taxon>
        <taxon>Euzebyella</taxon>
    </lineage>
</organism>
<keyword evidence="2" id="KW-1185">Reference proteome</keyword>
<dbReference type="Gene3D" id="3.40.50.10190">
    <property type="entry name" value="BRCT domain"/>
    <property type="match status" value="1"/>
</dbReference>
<dbReference type="RefSeq" id="WP_121848565.1">
    <property type="nucleotide sequence ID" value="NZ_CP032050.1"/>
</dbReference>
<dbReference type="KEGG" id="emar:D1013_09325"/>
<evidence type="ECO:0000313" key="1">
    <source>
        <dbReference type="EMBL" id="AYN67549.1"/>
    </source>
</evidence>
<dbReference type="InterPro" id="IPR036420">
    <property type="entry name" value="BRCT_dom_sf"/>
</dbReference>
<dbReference type="EMBL" id="CP032050">
    <property type="protein sequence ID" value="AYN67549.1"/>
    <property type="molecule type" value="Genomic_DNA"/>
</dbReference>
<gene>
    <name evidence="1" type="ORF">D1013_09325</name>
</gene>
<reference evidence="1 2" key="1">
    <citation type="submission" date="2018-08" db="EMBL/GenBank/DDBJ databases">
        <title>The reduced genetic potential of extracellular carbohydrate catabolism in Euzebyella marina RN62, a Flavobacteriia bacterium isolated from the hadal water.</title>
        <authorList>
            <person name="Xue C."/>
        </authorList>
    </citation>
    <scope>NUCLEOTIDE SEQUENCE [LARGE SCALE GENOMIC DNA]</scope>
    <source>
        <strain evidence="1 2">RN62</strain>
    </source>
</reference>